<dbReference type="EnsemblPlants" id="OB11G27730.1">
    <property type="protein sequence ID" value="OB11G27730.1"/>
    <property type="gene ID" value="OB11G27730"/>
</dbReference>
<keyword evidence="3" id="KW-1185">Reference proteome</keyword>
<reference evidence="2" key="2">
    <citation type="submission" date="2013-04" db="UniProtKB">
        <authorList>
            <consortium name="EnsemblPlants"/>
        </authorList>
    </citation>
    <scope>IDENTIFICATION</scope>
</reference>
<feature type="region of interest" description="Disordered" evidence="1">
    <location>
        <begin position="72"/>
        <end position="108"/>
    </location>
</feature>
<evidence type="ECO:0000313" key="3">
    <source>
        <dbReference type="Proteomes" id="UP000006038"/>
    </source>
</evidence>
<dbReference type="AlphaFoldDB" id="J3NAD7"/>
<evidence type="ECO:0000313" key="2">
    <source>
        <dbReference type="EnsemblPlants" id="OB11G27730.1"/>
    </source>
</evidence>
<accession>J3NAD7</accession>
<evidence type="ECO:0008006" key="4">
    <source>
        <dbReference type="Google" id="ProtNLM"/>
    </source>
</evidence>
<dbReference type="Proteomes" id="UP000006038">
    <property type="component" value="Chromosome 11"/>
</dbReference>
<feature type="compositionally biased region" description="Basic and acidic residues" evidence="1">
    <location>
        <begin position="81"/>
        <end position="100"/>
    </location>
</feature>
<sequence length="108" mass="11383">MERSTVTPLDWQCLVGADGGDRVAGDVEAVAAPVVAEDVVEGDDDSGVAAGVAGLPERALLLVAAPVDGEAGVVGRRRRRRGEEQQPRQRQEESLHHEAHAATLPVRT</sequence>
<name>J3NAD7_ORYBR</name>
<dbReference type="Gramene" id="OB11G27730.1">
    <property type="protein sequence ID" value="OB11G27730.1"/>
    <property type="gene ID" value="OB11G27730"/>
</dbReference>
<proteinExistence type="predicted"/>
<organism evidence="2">
    <name type="scientific">Oryza brachyantha</name>
    <name type="common">malo sina</name>
    <dbReference type="NCBI Taxonomy" id="4533"/>
    <lineage>
        <taxon>Eukaryota</taxon>
        <taxon>Viridiplantae</taxon>
        <taxon>Streptophyta</taxon>
        <taxon>Embryophyta</taxon>
        <taxon>Tracheophyta</taxon>
        <taxon>Spermatophyta</taxon>
        <taxon>Magnoliopsida</taxon>
        <taxon>Liliopsida</taxon>
        <taxon>Poales</taxon>
        <taxon>Poaceae</taxon>
        <taxon>BOP clade</taxon>
        <taxon>Oryzoideae</taxon>
        <taxon>Oryzeae</taxon>
        <taxon>Oryzinae</taxon>
        <taxon>Oryza</taxon>
    </lineage>
</organism>
<dbReference type="HOGENOM" id="CLU_2201004_0_0_1"/>
<protein>
    <recommendedName>
        <fullName evidence="4">DUF834 domain-containing protein</fullName>
    </recommendedName>
</protein>
<evidence type="ECO:0000256" key="1">
    <source>
        <dbReference type="SAM" id="MobiDB-lite"/>
    </source>
</evidence>
<reference evidence="2" key="1">
    <citation type="journal article" date="2013" name="Nat. Commun.">
        <title>Whole-genome sequencing of Oryza brachyantha reveals mechanisms underlying Oryza genome evolution.</title>
        <authorList>
            <person name="Chen J."/>
            <person name="Huang Q."/>
            <person name="Gao D."/>
            <person name="Wang J."/>
            <person name="Lang Y."/>
            <person name="Liu T."/>
            <person name="Li B."/>
            <person name="Bai Z."/>
            <person name="Luis Goicoechea J."/>
            <person name="Liang C."/>
            <person name="Chen C."/>
            <person name="Zhang W."/>
            <person name="Sun S."/>
            <person name="Liao Y."/>
            <person name="Zhang X."/>
            <person name="Yang L."/>
            <person name="Song C."/>
            <person name="Wang M."/>
            <person name="Shi J."/>
            <person name="Liu G."/>
            <person name="Liu J."/>
            <person name="Zhou H."/>
            <person name="Zhou W."/>
            <person name="Yu Q."/>
            <person name="An N."/>
            <person name="Chen Y."/>
            <person name="Cai Q."/>
            <person name="Wang B."/>
            <person name="Liu B."/>
            <person name="Min J."/>
            <person name="Huang Y."/>
            <person name="Wu H."/>
            <person name="Li Z."/>
            <person name="Zhang Y."/>
            <person name="Yin Y."/>
            <person name="Song W."/>
            <person name="Jiang J."/>
            <person name="Jackson S.A."/>
            <person name="Wing R.A."/>
            <person name="Wang J."/>
            <person name="Chen M."/>
        </authorList>
    </citation>
    <scope>NUCLEOTIDE SEQUENCE [LARGE SCALE GENOMIC DNA]</scope>
    <source>
        <strain evidence="2">cv. IRGC 101232</strain>
    </source>
</reference>